<dbReference type="Pfam" id="PF01380">
    <property type="entry name" value="SIS"/>
    <property type="match status" value="1"/>
</dbReference>
<name>A0A7X1Z886_9LACT</name>
<feature type="domain" description="HTH rpiR-type" evidence="4">
    <location>
        <begin position="1"/>
        <end position="73"/>
    </location>
</feature>
<evidence type="ECO:0000256" key="2">
    <source>
        <dbReference type="ARBA" id="ARBA00023125"/>
    </source>
</evidence>
<keyword evidence="1" id="KW-0805">Transcription regulation</keyword>
<dbReference type="CDD" id="cd05013">
    <property type="entry name" value="SIS_RpiR"/>
    <property type="match status" value="1"/>
</dbReference>
<evidence type="ECO:0000256" key="1">
    <source>
        <dbReference type="ARBA" id="ARBA00023015"/>
    </source>
</evidence>
<dbReference type="GO" id="GO:1901135">
    <property type="term" value="P:carbohydrate derivative metabolic process"/>
    <property type="evidence" value="ECO:0007669"/>
    <property type="project" value="InterPro"/>
</dbReference>
<dbReference type="Gene3D" id="1.10.10.10">
    <property type="entry name" value="Winged helix-like DNA-binding domain superfamily/Winged helix DNA-binding domain"/>
    <property type="match status" value="1"/>
</dbReference>
<organism evidence="6 7">
    <name type="scientific">Lactococcus hircilactis</name>
    <dbReference type="NCBI Taxonomy" id="1494462"/>
    <lineage>
        <taxon>Bacteria</taxon>
        <taxon>Bacillati</taxon>
        <taxon>Bacillota</taxon>
        <taxon>Bacilli</taxon>
        <taxon>Lactobacillales</taxon>
        <taxon>Streptococcaceae</taxon>
        <taxon>Lactococcus</taxon>
    </lineage>
</organism>
<dbReference type="PANTHER" id="PTHR30514:SF1">
    <property type="entry name" value="HTH-TYPE TRANSCRIPTIONAL REGULATOR HEXR-RELATED"/>
    <property type="match status" value="1"/>
</dbReference>
<comment type="caution">
    <text evidence="6">The sequence shown here is derived from an EMBL/GenBank/DDBJ whole genome shotgun (WGS) entry which is preliminary data.</text>
</comment>
<dbReference type="RefSeq" id="WP_153496304.1">
    <property type="nucleotide sequence ID" value="NZ_CAXYUY010000010.1"/>
</dbReference>
<dbReference type="PANTHER" id="PTHR30514">
    <property type="entry name" value="GLUCOKINASE"/>
    <property type="match status" value="1"/>
</dbReference>
<evidence type="ECO:0000259" key="4">
    <source>
        <dbReference type="PROSITE" id="PS51071"/>
    </source>
</evidence>
<feature type="domain" description="SIS" evidence="5">
    <location>
        <begin position="105"/>
        <end position="242"/>
    </location>
</feature>
<dbReference type="SUPFAM" id="SSF46689">
    <property type="entry name" value="Homeodomain-like"/>
    <property type="match status" value="1"/>
</dbReference>
<accession>A0A7X1Z886</accession>
<protein>
    <submittedName>
        <fullName evidence="6">SIS domain-containing protein</fullName>
    </submittedName>
</protein>
<dbReference type="Pfam" id="PF01418">
    <property type="entry name" value="HTH_6"/>
    <property type="match status" value="1"/>
</dbReference>
<dbReference type="GO" id="GO:0097367">
    <property type="term" value="F:carbohydrate derivative binding"/>
    <property type="evidence" value="ECO:0007669"/>
    <property type="project" value="InterPro"/>
</dbReference>
<keyword evidence="7" id="KW-1185">Reference proteome</keyword>
<dbReference type="Gene3D" id="3.40.50.10490">
    <property type="entry name" value="Glucose-6-phosphate isomerase like protein, domain 1"/>
    <property type="match status" value="1"/>
</dbReference>
<sequence length="242" mass="26796">MFDATKVKKLNDVETVAINYILAHLDEVKGLTIRDLASKSFVSKSTILRMANKLGFDGFSELKFYMTSQNMPNLIEKSSYDGLSLFSLFLNTLTSISYQEKLQQAAEQIKEASSLIFMGIGTSGTLAEYGVKYFRNLGIKAYAIEDIYQPLVIDGGERPVFLILSVTGGRVPLIDAVMKIKQQKVPIISITNDSESTLTQLSDISLCYDLPNELSLTQLPVVALLENLAHLTKALKTDLLQN</sequence>
<proteinExistence type="predicted"/>
<dbReference type="InterPro" id="IPR036388">
    <property type="entry name" value="WH-like_DNA-bd_sf"/>
</dbReference>
<dbReference type="AlphaFoldDB" id="A0A7X1Z886"/>
<dbReference type="PROSITE" id="PS51464">
    <property type="entry name" value="SIS"/>
    <property type="match status" value="1"/>
</dbReference>
<evidence type="ECO:0000256" key="3">
    <source>
        <dbReference type="ARBA" id="ARBA00023163"/>
    </source>
</evidence>
<dbReference type="InterPro" id="IPR009057">
    <property type="entry name" value="Homeodomain-like_sf"/>
</dbReference>
<evidence type="ECO:0000259" key="5">
    <source>
        <dbReference type="PROSITE" id="PS51464"/>
    </source>
</evidence>
<dbReference type="GO" id="GO:0003677">
    <property type="term" value="F:DNA binding"/>
    <property type="evidence" value="ECO:0007669"/>
    <property type="project" value="UniProtKB-KW"/>
</dbReference>
<dbReference type="OrthoDB" id="3684496at2"/>
<dbReference type="InterPro" id="IPR046348">
    <property type="entry name" value="SIS_dom_sf"/>
</dbReference>
<gene>
    <name evidence="6" type="ORF">GHI93_06765</name>
</gene>
<dbReference type="GO" id="GO:0003700">
    <property type="term" value="F:DNA-binding transcription factor activity"/>
    <property type="evidence" value="ECO:0007669"/>
    <property type="project" value="InterPro"/>
</dbReference>
<dbReference type="InterPro" id="IPR001347">
    <property type="entry name" value="SIS_dom"/>
</dbReference>
<dbReference type="InterPro" id="IPR000281">
    <property type="entry name" value="HTH_RpiR"/>
</dbReference>
<evidence type="ECO:0000313" key="7">
    <source>
        <dbReference type="Proteomes" id="UP000439550"/>
    </source>
</evidence>
<keyword evidence="3" id="KW-0804">Transcription</keyword>
<dbReference type="InterPro" id="IPR047640">
    <property type="entry name" value="RpiR-like"/>
</dbReference>
<dbReference type="InterPro" id="IPR035472">
    <property type="entry name" value="RpiR-like_SIS"/>
</dbReference>
<reference evidence="6 7" key="1">
    <citation type="submission" date="2019-10" db="EMBL/GenBank/DDBJ databases">
        <authorList>
            <person name="Dong K."/>
        </authorList>
    </citation>
    <scope>NUCLEOTIDE SEQUENCE [LARGE SCALE GENOMIC DNA]</scope>
    <source>
        <strain evidence="6 7">DSM 28960</strain>
    </source>
</reference>
<dbReference type="PROSITE" id="PS51071">
    <property type="entry name" value="HTH_RPIR"/>
    <property type="match status" value="1"/>
</dbReference>
<evidence type="ECO:0000313" key="6">
    <source>
        <dbReference type="EMBL" id="MQW39635.1"/>
    </source>
</evidence>
<dbReference type="EMBL" id="WITJ01000008">
    <property type="protein sequence ID" value="MQW39635.1"/>
    <property type="molecule type" value="Genomic_DNA"/>
</dbReference>
<keyword evidence="2" id="KW-0238">DNA-binding</keyword>
<dbReference type="SUPFAM" id="SSF53697">
    <property type="entry name" value="SIS domain"/>
    <property type="match status" value="1"/>
</dbReference>
<dbReference type="Proteomes" id="UP000439550">
    <property type="component" value="Unassembled WGS sequence"/>
</dbReference>